<reference evidence="11" key="1">
    <citation type="submission" date="2016-10" db="EMBL/GenBank/DDBJ databases">
        <authorList>
            <person name="Varghese N."/>
            <person name="Submissions S."/>
        </authorList>
    </citation>
    <scope>NUCLEOTIDE SEQUENCE [LARGE SCALE GENOMIC DNA]</scope>
    <source>
        <strain evidence="11">DSM 16995</strain>
    </source>
</reference>
<dbReference type="InterPro" id="IPR016032">
    <property type="entry name" value="Sig_transdc_resp-reg_C-effctor"/>
</dbReference>
<dbReference type="InterPro" id="IPR001867">
    <property type="entry name" value="OmpR/PhoB-type_DNA-bd"/>
</dbReference>
<sequence>MSIDKILVVEDHHDTIELLKYNLTSSGFDVVTAMDGHKALEQARNEKPDLILLDLMLPGIDGLEVCRRLKHEAGTQHIPVVMLTAKGEEVDRVVGLELGVDDYIVKPFSPRELVLRVKAVLRRGSEVETKRPGKWNREGLVVDFEAHTLECDGELVALTATEFKLFSELLQHEGKVRTRDHLLDKVWDTHFEGYSRTVDTHIRRLRQKLGPYADYIETVRGVGYRFKS</sequence>
<dbReference type="PANTHER" id="PTHR48111">
    <property type="entry name" value="REGULATOR OF RPOS"/>
    <property type="match status" value="1"/>
</dbReference>
<dbReference type="OrthoDB" id="368799at2"/>
<dbReference type="PANTHER" id="PTHR48111:SF21">
    <property type="entry name" value="DNA-BINDING DUAL MASTER TRANSCRIPTIONAL REGULATOR RPAA"/>
    <property type="match status" value="1"/>
</dbReference>
<evidence type="ECO:0000256" key="6">
    <source>
        <dbReference type="PROSITE-ProRule" id="PRU00169"/>
    </source>
</evidence>
<dbReference type="SMART" id="SM00862">
    <property type="entry name" value="Trans_reg_C"/>
    <property type="match status" value="1"/>
</dbReference>
<evidence type="ECO:0000256" key="7">
    <source>
        <dbReference type="PROSITE-ProRule" id="PRU01091"/>
    </source>
</evidence>
<dbReference type="FunFam" id="3.40.50.2300:FF:000001">
    <property type="entry name" value="DNA-binding response regulator PhoB"/>
    <property type="match status" value="1"/>
</dbReference>
<dbReference type="SUPFAM" id="SSF46894">
    <property type="entry name" value="C-terminal effector domain of the bipartite response regulators"/>
    <property type="match status" value="1"/>
</dbReference>
<evidence type="ECO:0000259" key="8">
    <source>
        <dbReference type="PROSITE" id="PS50110"/>
    </source>
</evidence>
<dbReference type="RefSeq" id="WP_092158185.1">
    <property type="nucleotide sequence ID" value="NZ_FNGA01000001.1"/>
</dbReference>
<dbReference type="GO" id="GO:0000976">
    <property type="term" value="F:transcription cis-regulatory region binding"/>
    <property type="evidence" value="ECO:0007669"/>
    <property type="project" value="TreeGrafter"/>
</dbReference>
<dbReference type="GO" id="GO:0005829">
    <property type="term" value="C:cytosol"/>
    <property type="evidence" value="ECO:0007669"/>
    <property type="project" value="TreeGrafter"/>
</dbReference>
<keyword evidence="3" id="KW-0805">Transcription regulation</keyword>
<dbReference type="InterPro" id="IPR039420">
    <property type="entry name" value="WalR-like"/>
</dbReference>
<dbReference type="GO" id="GO:0000156">
    <property type="term" value="F:phosphorelay response regulator activity"/>
    <property type="evidence" value="ECO:0007669"/>
    <property type="project" value="TreeGrafter"/>
</dbReference>
<dbReference type="Gene3D" id="3.40.50.2300">
    <property type="match status" value="1"/>
</dbReference>
<dbReference type="InterPro" id="IPR036388">
    <property type="entry name" value="WH-like_DNA-bd_sf"/>
</dbReference>
<keyword evidence="1 6" id="KW-0597">Phosphoprotein</keyword>
<dbReference type="InterPro" id="IPR001789">
    <property type="entry name" value="Sig_transdc_resp-reg_receiver"/>
</dbReference>
<evidence type="ECO:0000313" key="10">
    <source>
        <dbReference type="EMBL" id="SDK50700.1"/>
    </source>
</evidence>
<dbReference type="Proteomes" id="UP000199053">
    <property type="component" value="Unassembled WGS sequence"/>
</dbReference>
<proteinExistence type="predicted"/>
<evidence type="ECO:0000256" key="4">
    <source>
        <dbReference type="ARBA" id="ARBA00023125"/>
    </source>
</evidence>
<dbReference type="PROSITE" id="PS51755">
    <property type="entry name" value="OMPR_PHOB"/>
    <property type="match status" value="1"/>
</dbReference>
<dbReference type="Gene3D" id="1.10.10.10">
    <property type="entry name" value="Winged helix-like DNA-binding domain superfamily/Winged helix DNA-binding domain"/>
    <property type="match status" value="1"/>
</dbReference>
<dbReference type="Gene3D" id="6.10.250.690">
    <property type="match status" value="1"/>
</dbReference>
<dbReference type="CDD" id="cd00383">
    <property type="entry name" value="trans_reg_C"/>
    <property type="match status" value="1"/>
</dbReference>
<evidence type="ECO:0000256" key="3">
    <source>
        <dbReference type="ARBA" id="ARBA00023015"/>
    </source>
</evidence>
<keyword evidence="11" id="KW-1185">Reference proteome</keyword>
<dbReference type="Pfam" id="PF00486">
    <property type="entry name" value="Trans_reg_C"/>
    <property type="match status" value="1"/>
</dbReference>
<dbReference type="GO" id="GO:0032993">
    <property type="term" value="C:protein-DNA complex"/>
    <property type="evidence" value="ECO:0007669"/>
    <property type="project" value="TreeGrafter"/>
</dbReference>
<dbReference type="EMBL" id="FNGA01000001">
    <property type="protein sequence ID" value="SDK50700.1"/>
    <property type="molecule type" value="Genomic_DNA"/>
</dbReference>
<evidence type="ECO:0000256" key="5">
    <source>
        <dbReference type="ARBA" id="ARBA00023163"/>
    </source>
</evidence>
<keyword evidence="4 7" id="KW-0238">DNA-binding</keyword>
<evidence type="ECO:0000256" key="2">
    <source>
        <dbReference type="ARBA" id="ARBA00023012"/>
    </source>
</evidence>
<dbReference type="InterPro" id="IPR011006">
    <property type="entry name" value="CheY-like_superfamily"/>
</dbReference>
<evidence type="ECO:0000256" key="1">
    <source>
        <dbReference type="ARBA" id="ARBA00022553"/>
    </source>
</evidence>
<feature type="domain" description="Response regulatory" evidence="8">
    <location>
        <begin position="5"/>
        <end position="121"/>
    </location>
</feature>
<dbReference type="SUPFAM" id="SSF52172">
    <property type="entry name" value="CheY-like"/>
    <property type="match status" value="1"/>
</dbReference>
<feature type="modified residue" description="4-aspartylphosphate" evidence="6">
    <location>
        <position position="54"/>
    </location>
</feature>
<dbReference type="STRING" id="246191.SAMN05660337_0666"/>
<dbReference type="GO" id="GO:0006355">
    <property type="term" value="P:regulation of DNA-templated transcription"/>
    <property type="evidence" value="ECO:0007669"/>
    <property type="project" value="InterPro"/>
</dbReference>
<evidence type="ECO:0000313" key="11">
    <source>
        <dbReference type="Proteomes" id="UP000199053"/>
    </source>
</evidence>
<dbReference type="SMART" id="SM00448">
    <property type="entry name" value="REC"/>
    <property type="match status" value="1"/>
</dbReference>
<feature type="DNA-binding region" description="OmpR/PhoB-type" evidence="7">
    <location>
        <begin position="132"/>
        <end position="228"/>
    </location>
</feature>
<feature type="domain" description="OmpR/PhoB-type" evidence="9">
    <location>
        <begin position="132"/>
        <end position="228"/>
    </location>
</feature>
<keyword evidence="2" id="KW-0902">Two-component regulatory system</keyword>
<name>A0A1G9CGC0_9BACT</name>
<protein>
    <submittedName>
        <fullName evidence="10">Two-component system, OmpR family, phosphate regulon response regulator PhoB</fullName>
    </submittedName>
</protein>
<dbReference type="Pfam" id="PF00072">
    <property type="entry name" value="Response_reg"/>
    <property type="match status" value="1"/>
</dbReference>
<evidence type="ECO:0000259" key="9">
    <source>
        <dbReference type="PROSITE" id="PS51755"/>
    </source>
</evidence>
<organism evidence="10 11">
    <name type="scientific">Maridesulfovibrio ferrireducens</name>
    <dbReference type="NCBI Taxonomy" id="246191"/>
    <lineage>
        <taxon>Bacteria</taxon>
        <taxon>Pseudomonadati</taxon>
        <taxon>Thermodesulfobacteriota</taxon>
        <taxon>Desulfovibrionia</taxon>
        <taxon>Desulfovibrionales</taxon>
        <taxon>Desulfovibrionaceae</taxon>
        <taxon>Maridesulfovibrio</taxon>
    </lineage>
</organism>
<gene>
    <name evidence="10" type="ORF">SAMN05660337_0666</name>
</gene>
<accession>A0A1G9CGC0</accession>
<dbReference type="CDD" id="cd19937">
    <property type="entry name" value="REC_OmpR_BsPhoP-like"/>
    <property type="match status" value="1"/>
</dbReference>
<dbReference type="AlphaFoldDB" id="A0A1G9CGC0"/>
<dbReference type="PROSITE" id="PS50110">
    <property type="entry name" value="RESPONSE_REGULATORY"/>
    <property type="match status" value="1"/>
</dbReference>
<keyword evidence="5" id="KW-0804">Transcription</keyword>